<dbReference type="HAMAP" id="MF_01584">
    <property type="entry name" value="UPF0502"/>
    <property type="match status" value="1"/>
</dbReference>
<keyword evidence="4" id="KW-1185">Reference proteome</keyword>
<sequence length="229" mass="25209">MQDTPVTDTASEPGFDLDAAEIRVLGVLIEKSFITPDAYPMSVNGIVTGCNQLTAREPVMSLSESEVQAAIDSLIGRRLVAKRDQPSARVAKYEHLVRLRHSLPPAEQAVLAMLMLRGAQTAGELRQRCERLHRFDDIAAVDAVLEHLAEKYPPLAAALPRAPGTKETRHVHLLGGQAAVDEMADSLQSGGGSSVGRGRVAELEDEIRRLREDFDALRREFDTFRQQFD</sequence>
<dbReference type="InterPro" id="IPR007432">
    <property type="entry name" value="DUF480"/>
</dbReference>
<gene>
    <name evidence="3" type="ORF">CGK74_12190</name>
</gene>
<reference evidence="3 4" key="1">
    <citation type="submission" date="2017-07" db="EMBL/GenBank/DDBJ databases">
        <title>Thauera sp. KNDSS-Mac4 genome sequence and assembly.</title>
        <authorList>
            <person name="Mayilraj S."/>
        </authorList>
    </citation>
    <scope>NUCLEOTIDE SEQUENCE [LARGE SCALE GENOMIC DNA]</scope>
    <source>
        <strain evidence="3 4">KNDSS-Mac4</strain>
    </source>
</reference>
<comment type="similarity">
    <text evidence="1">Belongs to the UPF0502 family.</text>
</comment>
<dbReference type="InterPro" id="IPR036390">
    <property type="entry name" value="WH_DNA-bd_sf"/>
</dbReference>
<evidence type="ECO:0000313" key="4">
    <source>
        <dbReference type="Proteomes" id="UP000215181"/>
    </source>
</evidence>
<dbReference type="PANTHER" id="PTHR38768">
    <property type="entry name" value="UPF0502 PROTEIN YCEH"/>
    <property type="match status" value="1"/>
</dbReference>
<organism evidence="3 4">
    <name type="scientific">Thauera propionica</name>
    <dbReference type="NCBI Taxonomy" id="2019431"/>
    <lineage>
        <taxon>Bacteria</taxon>
        <taxon>Pseudomonadati</taxon>
        <taxon>Pseudomonadota</taxon>
        <taxon>Betaproteobacteria</taxon>
        <taxon>Rhodocyclales</taxon>
        <taxon>Zoogloeaceae</taxon>
        <taxon>Thauera</taxon>
    </lineage>
</organism>
<name>A0A235EWR6_9RHOO</name>
<accession>A0A235EWR6</accession>
<dbReference type="Pfam" id="PF04337">
    <property type="entry name" value="DUF480"/>
    <property type="match status" value="1"/>
</dbReference>
<protein>
    <submittedName>
        <fullName evidence="3">Uncharacterized protein</fullName>
    </submittedName>
</protein>
<dbReference type="AlphaFoldDB" id="A0A235EWR6"/>
<evidence type="ECO:0000313" key="3">
    <source>
        <dbReference type="EMBL" id="OYD53441.1"/>
    </source>
</evidence>
<dbReference type="PANTHER" id="PTHR38768:SF1">
    <property type="entry name" value="UPF0502 PROTEIN YCEH"/>
    <property type="match status" value="1"/>
</dbReference>
<comment type="caution">
    <text evidence="3">The sequence shown here is derived from an EMBL/GenBank/DDBJ whole genome shotgun (WGS) entry which is preliminary data.</text>
</comment>
<evidence type="ECO:0000256" key="1">
    <source>
        <dbReference type="HAMAP-Rule" id="MF_01584"/>
    </source>
</evidence>
<feature type="coiled-coil region" evidence="2">
    <location>
        <begin position="200"/>
        <end position="227"/>
    </location>
</feature>
<dbReference type="RefSeq" id="WP_094268753.1">
    <property type="nucleotide sequence ID" value="NZ_NOIH01000014.1"/>
</dbReference>
<dbReference type="Proteomes" id="UP000215181">
    <property type="component" value="Unassembled WGS sequence"/>
</dbReference>
<proteinExistence type="inferred from homology"/>
<dbReference type="OrthoDB" id="9784785at2"/>
<dbReference type="EMBL" id="NOIH01000014">
    <property type="protein sequence ID" value="OYD53441.1"/>
    <property type="molecule type" value="Genomic_DNA"/>
</dbReference>
<keyword evidence="2" id="KW-0175">Coiled coil</keyword>
<dbReference type="InterPro" id="IPR036388">
    <property type="entry name" value="WH-like_DNA-bd_sf"/>
</dbReference>
<dbReference type="SUPFAM" id="SSF46785">
    <property type="entry name" value="Winged helix' DNA-binding domain"/>
    <property type="match status" value="2"/>
</dbReference>
<dbReference type="Gene3D" id="1.10.10.10">
    <property type="entry name" value="Winged helix-like DNA-binding domain superfamily/Winged helix DNA-binding domain"/>
    <property type="match status" value="2"/>
</dbReference>
<evidence type="ECO:0000256" key="2">
    <source>
        <dbReference type="SAM" id="Coils"/>
    </source>
</evidence>